<accession>A0AAE9KU90</accession>
<reference evidence="1" key="1">
    <citation type="journal article" date="2022" name="J. Appl. Microbiol.">
        <title>Bacteriophage-Antibiotic Combinations Against Multidrug-Resistant Pseudomonas aeruginosa.</title>
        <authorList>
            <person name="Holger D."/>
            <person name="Lev K.L."/>
            <person name="Kebriaei R."/>
            <person name="Morrisette T."/>
            <person name="Shah R."/>
            <person name="Alexander J."/>
            <person name="Lehman S.M."/>
            <person name="Rybak M.J."/>
        </authorList>
    </citation>
    <scope>NUCLEOTIDE SEQUENCE</scope>
</reference>
<proteinExistence type="predicted"/>
<dbReference type="EMBL" id="ON169972">
    <property type="protein sequence ID" value="UPW35946.1"/>
    <property type="molecule type" value="Genomic_DNA"/>
</dbReference>
<evidence type="ECO:0000313" key="1">
    <source>
        <dbReference type="EMBL" id="UPW35946.1"/>
    </source>
</evidence>
<dbReference type="Proteomes" id="UP000831536">
    <property type="component" value="Segment"/>
</dbReference>
<keyword evidence="2" id="KW-1185">Reference proteome</keyword>
<gene>
    <name evidence="1" type="ORF">EM_161</name>
</gene>
<sequence>MHQTIDSHKYYIHDEEGRHVLTLNQRSVHFLLQDIKWTRDEEGYIRILEASGIEMGVNNRGVIAEIFVYPGYILREEEKS</sequence>
<evidence type="ECO:0000313" key="2">
    <source>
        <dbReference type="Proteomes" id="UP000831536"/>
    </source>
</evidence>
<protein>
    <submittedName>
        <fullName evidence="1">Uncharacterized protein</fullName>
    </submittedName>
</protein>
<organism evidence="1 2">
    <name type="scientific">Pseudomonas phage EM</name>
    <dbReference type="NCBI Taxonomy" id="2936914"/>
    <lineage>
        <taxon>Viruses</taxon>
        <taxon>Duplodnaviria</taxon>
        <taxon>Heunggongvirae</taxon>
        <taxon>Uroviricota</taxon>
        <taxon>Caudoviricetes</taxon>
        <taxon>Vandenendeviridae</taxon>
        <taxon>Skurskavirinae</taxon>
        <taxon>Baldwinvirus</taxon>
        <taxon>Baldwinvirus EM</taxon>
    </lineage>
</organism>
<name>A0AAE9KU90_9CAUD</name>